<comment type="caution">
    <text evidence="1">The sequence shown here is derived from an EMBL/GenBank/DDBJ whole genome shotgun (WGS) entry which is preliminary data.</text>
</comment>
<dbReference type="OrthoDB" id="3673367at2"/>
<sequence length="210" mass="23037">MPKNRTKIGEIAQRHWVAPGEQVVWLANPQGHVGSTVAATRTSPHRTAAPALATPDPAWPLPTAAVGQGRFHLDEWAHDPAVWGWAHAQRPDQLAVRFADLFTAGRDECWLLITNRRVALIVEGEVATPEEPASGGLLGRVRSLGQSRDAPPLVTWWEGPIATVRAFVPAPLGRHVTPEWFLRLEFGDGSAFDLRDDQAEQTVRTVHANL</sequence>
<dbReference type="Proteomes" id="UP000241118">
    <property type="component" value="Unassembled WGS sequence"/>
</dbReference>
<accession>A0A2P8HEK3</accession>
<protein>
    <submittedName>
        <fullName evidence="1">Uncharacterized protein</fullName>
    </submittedName>
</protein>
<name>A0A2P8HEK3_SACCR</name>
<keyword evidence="2" id="KW-1185">Reference proteome</keyword>
<evidence type="ECO:0000313" key="2">
    <source>
        <dbReference type="Proteomes" id="UP000241118"/>
    </source>
</evidence>
<proteinExistence type="predicted"/>
<dbReference type="RefSeq" id="WP_106620380.1">
    <property type="nucleotide sequence ID" value="NZ_PYAX01000028.1"/>
</dbReference>
<dbReference type="EMBL" id="PYAX01000028">
    <property type="protein sequence ID" value="PSL44601.1"/>
    <property type="molecule type" value="Genomic_DNA"/>
</dbReference>
<reference evidence="1 2" key="1">
    <citation type="submission" date="2018-03" db="EMBL/GenBank/DDBJ databases">
        <title>Genomic Encyclopedia of Type Strains, Phase III (KMG-III): the genomes of soil and plant-associated and newly described type strains.</title>
        <authorList>
            <person name="Whitman W."/>
        </authorList>
    </citation>
    <scope>NUCLEOTIDE SEQUENCE [LARGE SCALE GENOMIC DNA]</scope>
    <source>
        <strain evidence="1 2">CGMCC 4.7097</strain>
    </source>
</reference>
<organism evidence="1 2">
    <name type="scientific">Saccharothrix carnea</name>
    <dbReference type="NCBI Taxonomy" id="1280637"/>
    <lineage>
        <taxon>Bacteria</taxon>
        <taxon>Bacillati</taxon>
        <taxon>Actinomycetota</taxon>
        <taxon>Actinomycetes</taxon>
        <taxon>Pseudonocardiales</taxon>
        <taxon>Pseudonocardiaceae</taxon>
        <taxon>Saccharothrix</taxon>
    </lineage>
</organism>
<evidence type="ECO:0000313" key="1">
    <source>
        <dbReference type="EMBL" id="PSL44601.1"/>
    </source>
</evidence>
<dbReference type="AlphaFoldDB" id="A0A2P8HEK3"/>
<gene>
    <name evidence="1" type="ORF">B0I31_12825</name>
</gene>